<feature type="domain" description="Protein SirB1 N-terminal" evidence="2">
    <location>
        <begin position="40"/>
        <end position="191"/>
    </location>
</feature>
<dbReference type="SUPFAM" id="SSF48452">
    <property type="entry name" value="TPR-like"/>
    <property type="match status" value="1"/>
</dbReference>
<dbReference type="Pfam" id="PF13371">
    <property type="entry name" value="TPR_9"/>
    <property type="match status" value="1"/>
</dbReference>
<dbReference type="AlphaFoldDB" id="A0A1G5PR45"/>
<dbReference type="Proteomes" id="UP000199648">
    <property type="component" value="Unassembled WGS sequence"/>
</dbReference>
<comment type="similarity">
    <text evidence="1">Belongs to the UPF0162 family.</text>
</comment>
<proteinExistence type="inferred from homology"/>
<dbReference type="Gene3D" id="1.25.40.10">
    <property type="entry name" value="Tetratricopeptide repeat domain"/>
    <property type="match status" value="1"/>
</dbReference>
<organism evidence="3 4">
    <name type="scientific">Thiohalomonas denitrificans</name>
    <dbReference type="NCBI Taxonomy" id="415747"/>
    <lineage>
        <taxon>Bacteria</taxon>
        <taxon>Pseudomonadati</taxon>
        <taxon>Pseudomonadota</taxon>
        <taxon>Gammaproteobacteria</taxon>
        <taxon>Thiohalomonadales</taxon>
        <taxon>Thiohalomonadaceae</taxon>
        <taxon>Thiohalomonas</taxon>
    </lineage>
</organism>
<evidence type="ECO:0000313" key="4">
    <source>
        <dbReference type="Proteomes" id="UP000199648"/>
    </source>
</evidence>
<evidence type="ECO:0000313" key="3">
    <source>
        <dbReference type="EMBL" id="SCZ51816.1"/>
    </source>
</evidence>
<evidence type="ECO:0000259" key="2">
    <source>
        <dbReference type="Pfam" id="PF13369"/>
    </source>
</evidence>
<accession>A0A1G5PR45</accession>
<sequence length="276" mass="30128">MAVQKAYIKALSAGREPLDLARGALWAAKVEMPELPVTDYIERIAALAERGLQGLSATAPLGDRVFALNALLFDDLAFKLVSEPEPEACLLDRVIDERRARPAALAMLYLSVGRLMGLPLKGFPFPGRLLIGIGEGDEGLLMDPVSGGVLLSRDDLELMLTYSVGPEQASGAMLDRLLQGSGDRYLLARVLTELQRDYAHAGALEKALEISDCLLVIRPRSASAHRERARLFERLDCHHAAHADYLRYLELAPKAVDGEKIAARMARLGRLGVTLH</sequence>
<dbReference type="RefSeq" id="WP_092992476.1">
    <property type="nucleotide sequence ID" value="NZ_FMWD01000002.1"/>
</dbReference>
<name>A0A1G5PR45_9GAMM</name>
<protein>
    <submittedName>
        <fullName evidence="3">Regulator of sirC expression, contains transglutaminase-like and TPR domains</fullName>
    </submittedName>
</protein>
<dbReference type="PANTHER" id="PTHR31350:SF21">
    <property type="entry name" value="F-BOX ONLY PROTEIN 21"/>
    <property type="match status" value="1"/>
</dbReference>
<dbReference type="Pfam" id="PF13369">
    <property type="entry name" value="Transglut_core2"/>
    <property type="match status" value="1"/>
</dbReference>
<dbReference type="PANTHER" id="PTHR31350">
    <property type="entry name" value="SI:DKEY-261L7.2"/>
    <property type="match status" value="1"/>
</dbReference>
<dbReference type="InterPro" id="IPR032698">
    <property type="entry name" value="SirB1_N"/>
</dbReference>
<dbReference type="OrthoDB" id="232498at2"/>
<dbReference type="STRING" id="415747.SAMN03097708_00595"/>
<gene>
    <name evidence="3" type="ORF">SAMN03097708_00595</name>
</gene>
<evidence type="ECO:0000256" key="1">
    <source>
        <dbReference type="ARBA" id="ARBA00007100"/>
    </source>
</evidence>
<keyword evidence="4" id="KW-1185">Reference proteome</keyword>
<reference evidence="3 4" key="1">
    <citation type="submission" date="2016-10" db="EMBL/GenBank/DDBJ databases">
        <authorList>
            <person name="de Groot N.N."/>
        </authorList>
    </citation>
    <scope>NUCLEOTIDE SEQUENCE [LARGE SCALE GENOMIC DNA]</scope>
    <source>
        <strain evidence="3 4">HLD2</strain>
    </source>
</reference>
<dbReference type="InterPro" id="IPR011990">
    <property type="entry name" value="TPR-like_helical_dom_sf"/>
</dbReference>
<dbReference type="EMBL" id="FMWD01000002">
    <property type="protein sequence ID" value="SCZ51816.1"/>
    <property type="molecule type" value="Genomic_DNA"/>
</dbReference>